<evidence type="ECO:0000313" key="1">
    <source>
        <dbReference type="EMBL" id="PPQ83793.1"/>
    </source>
</evidence>
<dbReference type="EMBL" id="NHTK01004982">
    <property type="protein sequence ID" value="PPQ83793.1"/>
    <property type="molecule type" value="Genomic_DNA"/>
</dbReference>
<comment type="caution">
    <text evidence="1">The sequence shown here is derived from an EMBL/GenBank/DDBJ whole genome shotgun (WGS) entry which is preliminary data.</text>
</comment>
<name>A0A409WZ31_9AGAR</name>
<dbReference type="Proteomes" id="UP000284842">
    <property type="component" value="Unassembled WGS sequence"/>
</dbReference>
<accession>A0A409WZ31</accession>
<gene>
    <name evidence="1" type="ORF">CVT24_007268</name>
</gene>
<protein>
    <submittedName>
        <fullName evidence="1">Uncharacterized protein</fullName>
    </submittedName>
</protein>
<organism evidence="1 2">
    <name type="scientific">Panaeolus cyanescens</name>
    <dbReference type="NCBI Taxonomy" id="181874"/>
    <lineage>
        <taxon>Eukaryota</taxon>
        <taxon>Fungi</taxon>
        <taxon>Dikarya</taxon>
        <taxon>Basidiomycota</taxon>
        <taxon>Agaricomycotina</taxon>
        <taxon>Agaricomycetes</taxon>
        <taxon>Agaricomycetidae</taxon>
        <taxon>Agaricales</taxon>
        <taxon>Agaricineae</taxon>
        <taxon>Galeropsidaceae</taxon>
        <taxon>Panaeolus</taxon>
    </lineage>
</organism>
<sequence length="173" mass="20079">MLLVLTHNIESSNLSAPKLKDNNQLALFQPIPIIELNPSSLPGSVESQQIMDALFAILYKSSTSFSTVTLVSLIDFTSRRYAVKIPPHICPKYQWHVAVSQLPRMSRHTIRMIRWAKMIYHHPEQYPRNLDSEEVERFWSLVRSQKTYWAKRNMRNGPMLRADPEAFSALSRL</sequence>
<proteinExistence type="predicted"/>
<dbReference type="AlphaFoldDB" id="A0A409WZ31"/>
<keyword evidence="2" id="KW-1185">Reference proteome</keyword>
<dbReference type="InParanoid" id="A0A409WZ31"/>
<reference evidence="1 2" key="1">
    <citation type="journal article" date="2018" name="Evol. Lett.">
        <title>Horizontal gene cluster transfer increased hallucinogenic mushroom diversity.</title>
        <authorList>
            <person name="Reynolds H.T."/>
            <person name="Vijayakumar V."/>
            <person name="Gluck-Thaler E."/>
            <person name="Korotkin H.B."/>
            <person name="Matheny P.B."/>
            <person name="Slot J.C."/>
        </authorList>
    </citation>
    <scope>NUCLEOTIDE SEQUENCE [LARGE SCALE GENOMIC DNA]</scope>
    <source>
        <strain evidence="1 2">2629</strain>
    </source>
</reference>
<evidence type="ECO:0000313" key="2">
    <source>
        <dbReference type="Proteomes" id="UP000284842"/>
    </source>
</evidence>